<evidence type="ECO:0008006" key="10">
    <source>
        <dbReference type="Google" id="ProtNLM"/>
    </source>
</evidence>
<evidence type="ECO:0000256" key="2">
    <source>
        <dbReference type="ARBA" id="ARBA00009347"/>
    </source>
</evidence>
<keyword evidence="3" id="KW-0285">Flavoprotein</keyword>
<evidence type="ECO:0000256" key="1">
    <source>
        <dbReference type="ARBA" id="ARBA00001974"/>
    </source>
</evidence>
<comment type="cofactor">
    <cofactor evidence="1">
        <name>FAD</name>
        <dbReference type="ChEBI" id="CHEBI:57692"/>
    </cofactor>
</comment>
<dbReference type="InterPro" id="IPR036250">
    <property type="entry name" value="AcylCo_DH-like_C"/>
</dbReference>
<dbReference type="InterPro" id="IPR013786">
    <property type="entry name" value="AcylCoA_DH/ox_N"/>
</dbReference>
<dbReference type="PANTHER" id="PTHR43884">
    <property type="entry name" value="ACYL-COA DEHYDROGENASE"/>
    <property type="match status" value="1"/>
</dbReference>
<dbReference type="Gene3D" id="1.20.140.10">
    <property type="entry name" value="Butyryl-CoA Dehydrogenase, subunit A, domain 3"/>
    <property type="match status" value="1"/>
</dbReference>
<name>A0A439DSW7_9MYCO</name>
<dbReference type="SUPFAM" id="SSF56645">
    <property type="entry name" value="Acyl-CoA dehydrogenase NM domain-like"/>
    <property type="match status" value="1"/>
</dbReference>
<organism evidence="8 9">
    <name type="scientific">Mycolicibacterium elephantis DSM 44368</name>
    <dbReference type="NCBI Taxonomy" id="1335622"/>
    <lineage>
        <taxon>Bacteria</taxon>
        <taxon>Bacillati</taxon>
        <taxon>Actinomycetota</taxon>
        <taxon>Actinomycetes</taxon>
        <taxon>Mycobacteriales</taxon>
        <taxon>Mycobacteriaceae</taxon>
        <taxon>Mycolicibacterium</taxon>
    </lineage>
</organism>
<dbReference type="Pfam" id="PF00441">
    <property type="entry name" value="Acyl-CoA_dh_1"/>
    <property type="match status" value="1"/>
</dbReference>
<proteinExistence type="inferred from homology"/>
<evidence type="ECO:0000256" key="3">
    <source>
        <dbReference type="ARBA" id="ARBA00022630"/>
    </source>
</evidence>
<keyword evidence="4" id="KW-0274">FAD</keyword>
<dbReference type="GO" id="GO:0050660">
    <property type="term" value="F:flavin adenine dinucleotide binding"/>
    <property type="evidence" value="ECO:0007669"/>
    <property type="project" value="InterPro"/>
</dbReference>
<evidence type="ECO:0000256" key="5">
    <source>
        <dbReference type="ARBA" id="ARBA00023002"/>
    </source>
</evidence>
<dbReference type="AlphaFoldDB" id="A0A439DSW7"/>
<dbReference type="SUPFAM" id="SSF47203">
    <property type="entry name" value="Acyl-CoA dehydrogenase C-terminal domain-like"/>
    <property type="match status" value="1"/>
</dbReference>
<dbReference type="Gene3D" id="1.10.540.10">
    <property type="entry name" value="Acyl-CoA dehydrogenase/oxidase, N-terminal domain"/>
    <property type="match status" value="1"/>
</dbReference>
<evidence type="ECO:0000313" key="8">
    <source>
        <dbReference type="EMBL" id="RWA19463.1"/>
    </source>
</evidence>
<keyword evidence="5" id="KW-0560">Oxidoreductase</keyword>
<dbReference type="PANTHER" id="PTHR43884:SF20">
    <property type="entry name" value="ACYL-COA DEHYDROGENASE FADE28"/>
    <property type="match status" value="1"/>
</dbReference>
<evidence type="ECO:0000256" key="4">
    <source>
        <dbReference type="ARBA" id="ARBA00022827"/>
    </source>
</evidence>
<dbReference type="EMBL" id="ATDN01000018">
    <property type="protein sequence ID" value="RWA19463.1"/>
    <property type="molecule type" value="Genomic_DNA"/>
</dbReference>
<evidence type="ECO:0000259" key="6">
    <source>
        <dbReference type="Pfam" id="PF00441"/>
    </source>
</evidence>
<comment type="caution">
    <text evidence="8">The sequence shown here is derived from an EMBL/GenBank/DDBJ whole genome shotgun (WGS) entry which is preliminary data.</text>
</comment>
<dbReference type="GO" id="GO:0003995">
    <property type="term" value="F:acyl-CoA dehydrogenase activity"/>
    <property type="evidence" value="ECO:0007669"/>
    <property type="project" value="TreeGrafter"/>
</dbReference>
<reference evidence="8 9" key="1">
    <citation type="submission" date="2013-06" db="EMBL/GenBank/DDBJ databases">
        <title>The draft sequence of the Mycobacterium elephantis genome.</title>
        <authorList>
            <person name="Pettersson F.B."/>
            <person name="Das S."/>
            <person name="Dasgupta S."/>
            <person name="Bhattacharya A."/>
            <person name="Kirsebom L.A."/>
        </authorList>
    </citation>
    <scope>NUCLEOTIDE SEQUENCE [LARGE SCALE GENOMIC DNA]</scope>
    <source>
        <strain evidence="8 9">DSM 44368</strain>
    </source>
</reference>
<dbReference type="InterPro" id="IPR009075">
    <property type="entry name" value="AcylCo_DH/oxidase_C"/>
</dbReference>
<dbReference type="Proteomes" id="UP000287177">
    <property type="component" value="Unassembled WGS sequence"/>
</dbReference>
<feature type="domain" description="Acyl-CoA dehydrogenase/oxidase N-terminal" evidence="7">
    <location>
        <begin position="21"/>
        <end position="98"/>
    </location>
</feature>
<protein>
    <recommendedName>
        <fullName evidence="10">Acyl-CoA dehydrogenase</fullName>
    </recommendedName>
</protein>
<dbReference type="Pfam" id="PF02771">
    <property type="entry name" value="Acyl-CoA_dh_N"/>
    <property type="match status" value="1"/>
</dbReference>
<dbReference type="InterPro" id="IPR037069">
    <property type="entry name" value="AcylCoA_DH/ox_N_sf"/>
</dbReference>
<dbReference type="RefSeq" id="WP_128109007.1">
    <property type="nucleotide sequence ID" value="NZ_ATDN01000018.1"/>
</dbReference>
<accession>A0A439DSW7</accession>
<sequence length="358" mass="36735">MDGGTGDVDNVQLRELGTVVEELLAERGDPPDQQGYDHSLWNDLVHNGFAHVGIPESAGGSGGGPLEAAVVLRAVGRQAAAVPLADAVLAGWLLAACGRDIPDGLAVFANGELTTVDDGDGTRVTGRLVRVAGGRDCHTVIAFAETGRVGSEVVVAIPMEACSIITGRNLAGEPRDDLIVDTVLSPSAVSPAPSGAVAELRLRGALSRAVLSAGAMAGLVDTTVRYVLERQQFGRPLAAFQSVQQSVALLAAEAAAAQAAADAAVRIGVEHGFSSPTAKFAIAAAKVRTAEAATAGAAAAHQLHGAIGMTLEHPLRRLTARLWSWRTEWGGQQEWAEYLGRTATVAGGVGLWAALTDA</sequence>
<dbReference type="InterPro" id="IPR009100">
    <property type="entry name" value="AcylCoA_DH/oxidase_NM_dom_sf"/>
</dbReference>
<keyword evidence="9" id="KW-1185">Reference proteome</keyword>
<evidence type="ECO:0000259" key="7">
    <source>
        <dbReference type="Pfam" id="PF02771"/>
    </source>
</evidence>
<evidence type="ECO:0000313" key="9">
    <source>
        <dbReference type="Proteomes" id="UP000287177"/>
    </source>
</evidence>
<comment type="similarity">
    <text evidence="2">Belongs to the acyl-CoA dehydrogenase family.</text>
</comment>
<gene>
    <name evidence="8" type="ORF">MELE44368_20595</name>
</gene>
<feature type="domain" description="Acyl-CoA dehydrogenase/oxidase C-terminal" evidence="6">
    <location>
        <begin position="206"/>
        <end position="321"/>
    </location>
</feature>